<dbReference type="Gene3D" id="3.30.450.20">
    <property type="entry name" value="PAS domain"/>
    <property type="match status" value="5"/>
</dbReference>
<evidence type="ECO:0000256" key="3">
    <source>
        <dbReference type="ARBA" id="ARBA00022553"/>
    </source>
</evidence>
<dbReference type="SUPFAM" id="SSF55874">
    <property type="entry name" value="ATPase domain of HSP90 chaperone/DNA topoisomerase II/histidine kinase"/>
    <property type="match status" value="1"/>
</dbReference>
<dbReference type="SMART" id="SM00387">
    <property type="entry name" value="HATPase_c"/>
    <property type="match status" value="1"/>
</dbReference>
<proteinExistence type="predicted"/>
<dbReference type="InterPro" id="IPR052162">
    <property type="entry name" value="Sensor_kinase/Photoreceptor"/>
</dbReference>
<keyword evidence="5" id="KW-0418">Kinase</keyword>
<name>A0A1H8GGV7_9EURY</name>
<keyword evidence="12" id="KW-1185">Reference proteome</keyword>
<feature type="domain" description="PAC" evidence="10">
    <location>
        <begin position="86"/>
        <end position="137"/>
    </location>
</feature>
<dbReference type="SMART" id="SM00091">
    <property type="entry name" value="PAS"/>
    <property type="match status" value="5"/>
</dbReference>
<dbReference type="PANTHER" id="PTHR43304:SF1">
    <property type="entry name" value="PAC DOMAIN-CONTAINING PROTEIN"/>
    <property type="match status" value="1"/>
</dbReference>
<feature type="region of interest" description="Disordered" evidence="7">
    <location>
        <begin position="856"/>
        <end position="881"/>
    </location>
</feature>
<dbReference type="PROSITE" id="PS50109">
    <property type="entry name" value="HIS_KIN"/>
    <property type="match status" value="1"/>
</dbReference>
<keyword evidence="4" id="KW-0808">Transferase</keyword>
<dbReference type="SUPFAM" id="SSF47384">
    <property type="entry name" value="Homodimeric domain of signal transducing histidine kinase"/>
    <property type="match status" value="1"/>
</dbReference>
<dbReference type="EC" id="2.7.13.3" evidence="2"/>
<evidence type="ECO:0000256" key="5">
    <source>
        <dbReference type="ARBA" id="ARBA00022777"/>
    </source>
</evidence>
<dbReference type="Pfam" id="PF13426">
    <property type="entry name" value="PAS_9"/>
    <property type="match status" value="2"/>
</dbReference>
<dbReference type="InterPro" id="IPR000014">
    <property type="entry name" value="PAS"/>
</dbReference>
<dbReference type="Pfam" id="PF02518">
    <property type="entry name" value="HATPase_c"/>
    <property type="match status" value="1"/>
</dbReference>
<organism evidence="11 12">
    <name type="scientific">Halorientalis persicus</name>
    <dbReference type="NCBI Taxonomy" id="1367881"/>
    <lineage>
        <taxon>Archaea</taxon>
        <taxon>Methanobacteriati</taxon>
        <taxon>Methanobacteriota</taxon>
        <taxon>Stenosarchaea group</taxon>
        <taxon>Halobacteria</taxon>
        <taxon>Halobacteriales</taxon>
        <taxon>Haloarculaceae</taxon>
        <taxon>Halorientalis</taxon>
    </lineage>
</organism>
<dbReference type="CDD" id="cd00075">
    <property type="entry name" value="HATPase"/>
    <property type="match status" value="1"/>
</dbReference>
<dbReference type="Pfam" id="PF08448">
    <property type="entry name" value="PAS_4"/>
    <property type="match status" value="1"/>
</dbReference>
<evidence type="ECO:0000256" key="2">
    <source>
        <dbReference type="ARBA" id="ARBA00012438"/>
    </source>
</evidence>
<evidence type="ECO:0000313" key="11">
    <source>
        <dbReference type="EMBL" id="SEN43213.1"/>
    </source>
</evidence>
<sequence length="881" mass="99753">MTDPGETASPERDREWYRRLVERSAAVTLVVDTDGTVTYASPAVDSVLGHEADGVLGETLEDFVHPDDRETLAETLTTLGDTADSRTIEARVGRADESWGWLEMTVQDHRDDEVLGGALVTGRDITDRKEREADLQTTKERMQLALEGANLGIWDWDMETDEVRRDELLTDMLGYTQAEMGDHLRDWERVVHPEGKTRHDEALAEHVENRTPYYRCEYRLKTKAGDWKWVRTMGKVVERDEDGEPVRAVGIHQDIDDRKRAELALQEERDMFREGPAVVFKWEDEEGWPVTYASENVEDVLGYTPEQLQSDTMVFADIVHEDDLDRVVQAVADAAGEEGRHLDIEPYRVRTADGEIRWVKEYTRDLREDGQNNHLLGYLVDVTEQKRHERELAAREEKYRNLFEDSRDALMLMDREGYRDCNEQALDLFGVESVAEFVEYTPWALSPPTQPDGRGSKDAALNRIDEAFAEGAAFFEWTHQRVDGSEFPAEVKLSRFEHDGEPVVHALVRDISERKAQKRALTAREEKYRNLFEDTRDALMLLDRDGFFDCNEQALDLFGVESVAEFVEYTPWDLSPSTQPDGADSKEAALAHVETAFAEGAAFFEWTHQRVDGSEFPAEVKLSRFEHDGEPALHALVRDITERKEYERRLEEQRDNLDVLNQVLRHDIRNDLQLVTAYAELLADECEEPTEEEYIETVMENADHAVELTKSARQMADVMLSAKEDLQQVGLREVLKSEIAEVQSSYSEAVVTNEGTIPSVGVQANDMLASVFRNLLKNAIQHNDKEVPRVNVRATEQQAAAVVRVVDNGPGIPDAQKADIFGKGEKGLDSEGTGIGLYLVKTLVESYGGDVRVEDRTERDAAASPAGTEGATFVVELPKAE</sequence>
<evidence type="ECO:0000259" key="8">
    <source>
        <dbReference type="PROSITE" id="PS50109"/>
    </source>
</evidence>
<gene>
    <name evidence="11" type="ORF">SAMN05216388_100397</name>
</gene>
<dbReference type="RefSeq" id="WP_092657991.1">
    <property type="nucleotide sequence ID" value="NZ_FOCX01000003.1"/>
</dbReference>
<dbReference type="EMBL" id="FOCX01000003">
    <property type="protein sequence ID" value="SEN43213.1"/>
    <property type="molecule type" value="Genomic_DNA"/>
</dbReference>
<dbReference type="InterPro" id="IPR001610">
    <property type="entry name" value="PAC"/>
</dbReference>
<dbReference type="InterPro" id="IPR003661">
    <property type="entry name" value="HisK_dim/P_dom"/>
</dbReference>
<dbReference type="InterPro" id="IPR000700">
    <property type="entry name" value="PAS-assoc_C"/>
</dbReference>
<feature type="domain" description="PAC" evidence="10">
    <location>
        <begin position="214"/>
        <end position="267"/>
    </location>
</feature>
<dbReference type="Pfam" id="PF08447">
    <property type="entry name" value="PAS_3"/>
    <property type="match status" value="2"/>
</dbReference>
<evidence type="ECO:0000259" key="9">
    <source>
        <dbReference type="PROSITE" id="PS50112"/>
    </source>
</evidence>
<dbReference type="SUPFAM" id="SSF55785">
    <property type="entry name" value="PYP-like sensor domain (PAS domain)"/>
    <property type="match status" value="5"/>
</dbReference>
<evidence type="ECO:0000313" key="12">
    <source>
        <dbReference type="Proteomes" id="UP000198775"/>
    </source>
</evidence>
<dbReference type="OrthoDB" id="3369at2157"/>
<dbReference type="InterPro" id="IPR036890">
    <property type="entry name" value="HATPase_C_sf"/>
</dbReference>
<evidence type="ECO:0000256" key="6">
    <source>
        <dbReference type="SAM" id="Coils"/>
    </source>
</evidence>
<feature type="coiled-coil region" evidence="6">
    <location>
        <begin position="636"/>
        <end position="663"/>
    </location>
</feature>
<dbReference type="CDD" id="cd00130">
    <property type="entry name" value="PAS"/>
    <property type="match status" value="4"/>
</dbReference>
<dbReference type="PRINTS" id="PR00344">
    <property type="entry name" value="BCTRLSENSOR"/>
</dbReference>
<dbReference type="PROSITE" id="PS50113">
    <property type="entry name" value="PAC"/>
    <property type="match status" value="4"/>
</dbReference>
<feature type="domain" description="PAC" evidence="10">
    <location>
        <begin position="342"/>
        <end position="394"/>
    </location>
</feature>
<dbReference type="AlphaFoldDB" id="A0A1H8GGV7"/>
<evidence type="ECO:0000259" key="10">
    <source>
        <dbReference type="PROSITE" id="PS50113"/>
    </source>
</evidence>
<dbReference type="SMART" id="SM00086">
    <property type="entry name" value="PAC"/>
    <property type="match status" value="5"/>
</dbReference>
<dbReference type="InterPro" id="IPR036097">
    <property type="entry name" value="HisK_dim/P_sf"/>
</dbReference>
<dbReference type="InterPro" id="IPR013656">
    <property type="entry name" value="PAS_4"/>
</dbReference>
<dbReference type="GO" id="GO:0000155">
    <property type="term" value="F:phosphorelay sensor kinase activity"/>
    <property type="evidence" value="ECO:0007669"/>
    <property type="project" value="InterPro"/>
</dbReference>
<dbReference type="InterPro" id="IPR005467">
    <property type="entry name" value="His_kinase_dom"/>
</dbReference>
<dbReference type="SMART" id="SM00388">
    <property type="entry name" value="HisKA"/>
    <property type="match status" value="1"/>
</dbReference>
<dbReference type="Proteomes" id="UP000198775">
    <property type="component" value="Unassembled WGS sequence"/>
</dbReference>
<accession>A0A1H8GGV7</accession>
<keyword evidence="6" id="KW-0175">Coiled coil</keyword>
<dbReference type="NCBIfam" id="TIGR00229">
    <property type="entry name" value="sensory_box"/>
    <property type="match status" value="5"/>
</dbReference>
<feature type="domain" description="PAS" evidence="9">
    <location>
        <begin position="13"/>
        <end position="83"/>
    </location>
</feature>
<feature type="domain" description="PAC" evidence="10">
    <location>
        <begin position="602"/>
        <end position="652"/>
    </location>
</feature>
<dbReference type="InterPro" id="IPR013655">
    <property type="entry name" value="PAS_fold_3"/>
</dbReference>
<comment type="catalytic activity">
    <reaction evidence="1">
        <text>ATP + protein L-histidine = ADP + protein N-phospho-L-histidine.</text>
        <dbReference type="EC" id="2.7.13.3"/>
    </reaction>
</comment>
<dbReference type="Gene3D" id="3.30.565.10">
    <property type="entry name" value="Histidine kinase-like ATPase, C-terminal domain"/>
    <property type="match status" value="1"/>
</dbReference>
<feature type="domain" description="Histidine kinase" evidence="8">
    <location>
        <begin position="663"/>
        <end position="881"/>
    </location>
</feature>
<dbReference type="PROSITE" id="PS50112">
    <property type="entry name" value="PAS"/>
    <property type="match status" value="3"/>
</dbReference>
<evidence type="ECO:0000256" key="7">
    <source>
        <dbReference type="SAM" id="MobiDB-lite"/>
    </source>
</evidence>
<evidence type="ECO:0000256" key="1">
    <source>
        <dbReference type="ARBA" id="ARBA00000085"/>
    </source>
</evidence>
<feature type="domain" description="PAS" evidence="9">
    <location>
        <begin position="284"/>
        <end position="338"/>
    </location>
</feature>
<dbReference type="Gene3D" id="1.10.287.130">
    <property type="match status" value="1"/>
</dbReference>
<evidence type="ECO:0000256" key="4">
    <source>
        <dbReference type="ARBA" id="ARBA00022679"/>
    </source>
</evidence>
<dbReference type="InterPro" id="IPR004358">
    <property type="entry name" value="Sig_transdc_His_kin-like_C"/>
</dbReference>
<dbReference type="InterPro" id="IPR035965">
    <property type="entry name" value="PAS-like_dom_sf"/>
</dbReference>
<dbReference type="PANTHER" id="PTHR43304">
    <property type="entry name" value="PHYTOCHROME-LIKE PROTEIN CPH1"/>
    <property type="match status" value="1"/>
</dbReference>
<reference evidence="12" key="1">
    <citation type="submission" date="2016-10" db="EMBL/GenBank/DDBJ databases">
        <authorList>
            <person name="Varghese N."/>
            <person name="Submissions S."/>
        </authorList>
    </citation>
    <scope>NUCLEOTIDE SEQUENCE [LARGE SCALE GENOMIC DNA]</scope>
    <source>
        <strain evidence="12">IBRC-M 10043</strain>
    </source>
</reference>
<feature type="domain" description="PAS" evidence="9">
    <location>
        <begin position="138"/>
        <end position="210"/>
    </location>
</feature>
<keyword evidence="3" id="KW-0597">Phosphoprotein</keyword>
<dbReference type="InterPro" id="IPR003594">
    <property type="entry name" value="HATPase_dom"/>
</dbReference>
<protein>
    <recommendedName>
        <fullName evidence="2">histidine kinase</fullName>
        <ecNumber evidence="2">2.7.13.3</ecNumber>
    </recommendedName>
</protein>